<reference evidence="1 2" key="1">
    <citation type="submission" date="2018-12" db="EMBL/GenBank/DDBJ databases">
        <title>Hymenobacter gummosus sp. nov., isolated from a spring.</title>
        <authorList>
            <person name="Nie L."/>
        </authorList>
    </citation>
    <scope>NUCLEOTIDE SEQUENCE [LARGE SCALE GENOMIC DNA]</scope>
    <source>
        <strain evidence="1 2">KCTC 52166</strain>
    </source>
</reference>
<dbReference type="EMBL" id="RXOF01000012">
    <property type="protein sequence ID" value="RTQ47489.1"/>
    <property type="molecule type" value="Genomic_DNA"/>
</dbReference>
<proteinExistence type="predicted"/>
<sequence length="139" mass="15652">MTKGLFIGLLLAVAGCHPGPAEPTEAQRAAQMRRRVLALHDSTMLHMDALTRERQRLEKLLTQLDTTDARHRARLRRLHGALVAADTTMTHWMRTYQEPDTALLSPHQYVDFWTTEEAELRALARQMGRALDSAATVGP</sequence>
<evidence type="ECO:0000313" key="1">
    <source>
        <dbReference type="EMBL" id="RTQ47489.1"/>
    </source>
</evidence>
<dbReference type="AlphaFoldDB" id="A0A3S0H4E8"/>
<name>A0A3S0H4E8_9BACT</name>
<evidence type="ECO:0000313" key="2">
    <source>
        <dbReference type="Proteomes" id="UP000282184"/>
    </source>
</evidence>
<comment type="caution">
    <text evidence="1">The sequence shown here is derived from an EMBL/GenBank/DDBJ whole genome shotgun (WGS) entry which is preliminary data.</text>
</comment>
<gene>
    <name evidence="1" type="ORF">EJV47_18875</name>
</gene>
<dbReference type="RefSeq" id="WP_126694741.1">
    <property type="nucleotide sequence ID" value="NZ_RXOF01000012.1"/>
</dbReference>
<dbReference type="PROSITE" id="PS51257">
    <property type="entry name" value="PROKAR_LIPOPROTEIN"/>
    <property type="match status" value="1"/>
</dbReference>
<protein>
    <submittedName>
        <fullName evidence="1">Uncharacterized protein</fullName>
    </submittedName>
</protein>
<organism evidence="1 2">
    <name type="scientific">Hymenobacter gummosus</name>
    <dbReference type="NCBI Taxonomy" id="1776032"/>
    <lineage>
        <taxon>Bacteria</taxon>
        <taxon>Pseudomonadati</taxon>
        <taxon>Bacteroidota</taxon>
        <taxon>Cytophagia</taxon>
        <taxon>Cytophagales</taxon>
        <taxon>Hymenobacteraceae</taxon>
        <taxon>Hymenobacter</taxon>
    </lineage>
</organism>
<dbReference type="OrthoDB" id="1436925at2"/>
<dbReference type="Proteomes" id="UP000282184">
    <property type="component" value="Unassembled WGS sequence"/>
</dbReference>
<keyword evidence="2" id="KW-1185">Reference proteome</keyword>
<accession>A0A3S0H4E8</accession>